<accession>A0A2J6WFG7</accession>
<dbReference type="Pfam" id="PF01261">
    <property type="entry name" value="AP_endonuc_2"/>
    <property type="match status" value="1"/>
</dbReference>
<feature type="domain" description="Xylose isomerase-like TIM barrel" evidence="1">
    <location>
        <begin position="28"/>
        <end position="226"/>
    </location>
</feature>
<organism evidence="2 3">
    <name type="scientific">Caldisericum exile</name>
    <dbReference type="NCBI Taxonomy" id="693075"/>
    <lineage>
        <taxon>Bacteria</taxon>
        <taxon>Pseudomonadati</taxon>
        <taxon>Caldisericota/Cryosericota group</taxon>
        <taxon>Caldisericota</taxon>
        <taxon>Caldisericia</taxon>
        <taxon>Caldisericales</taxon>
        <taxon>Caldisericaceae</taxon>
        <taxon>Caldisericum</taxon>
    </lineage>
</organism>
<dbReference type="Gene3D" id="3.20.20.150">
    <property type="entry name" value="Divalent-metal-dependent TIM barrel enzymes"/>
    <property type="match status" value="1"/>
</dbReference>
<dbReference type="SUPFAM" id="SSF51658">
    <property type="entry name" value="Xylose isomerase-like"/>
    <property type="match status" value="1"/>
</dbReference>
<dbReference type="InterPro" id="IPR036237">
    <property type="entry name" value="Xyl_isomerase-like_sf"/>
</dbReference>
<proteinExistence type="predicted"/>
<dbReference type="Proteomes" id="UP000237040">
    <property type="component" value="Unassembled WGS sequence"/>
</dbReference>
<dbReference type="AlphaFoldDB" id="A0A2J6WFG7"/>
<reference evidence="2 3" key="1">
    <citation type="submission" date="2018-01" db="EMBL/GenBank/DDBJ databases">
        <title>Metagenomic assembled genomes from two thermal pools in the Uzon Caldera, Kamchatka, Russia.</title>
        <authorList>
            <person name="Wilkins L."/>
            <person name="Ettinger C."/>
        </authorList>
    </citation>
    <scope>NUCLEOTIDE SEQUENCE [LARGE SCALE GENOMIC DNA]</scope>
    <source>
        <strain evidence="2">ZAV-07</strain>
    </source>
</reference>
<dbReference type="InterPro" id="IPR013022">
    <property type="entry name" value="Xyl_isomerase-like_TIM-brl"/>
</dbReference>
<evidence type="ECO:0000313" key="2">
    <source>
        <dbReference type="EMBL" id="PMP68441.1"/>
    </source>
</evidence>
<evidence type="ECO:0000313" key="3">
    <source>
        <dbReference type="Proteomes" id="UP000237040"/>
    </source>
</evidence>
<dbReference type="RefSeq" id="WP_424586754.1">
    <property type="nucleotide sequence ID" value="NZ_JBNATC010000008.1"/>
</dbReference>
<name>A0A2J6WFG7_9BACT</name>
<dbReference type="EMBL" id="PNIL01000019">
    <property type="protein sequence ID" value="PMP68441.1"/>
    <property type="molecule type" value="Genomic_DNA"/>
</dbReference>
<gene>
    <name evidence="2" type="ORF">C0189_01230</name>
</gene>
<evidence type="ECO:0000259" key="1">
    <source>
        <dbReference type="Pfam" id="PF01261"/>
    </source>
</evidence>
<sequence>MIRFGFSYSDNLKTYDLERLYIEGLRVLELSSQTPKDFIKSARFLQFEFTFHVNFLRGMNPSYPIEDIRRSIVSEMIKEIEYAKDLGAYNITVHGGYISWFDFIDENLAEYKAYDEIAQKERMLHLKALKESLEEIIDRFSNVKISVENLYFPFELLNNPYELKDFVYQFNKLYITLDFGHAKISKYRIFDYVNLVSDRIAKLHLHTNDGKYDLHRPIESDLIDNDFSDSLIKLNSLDKEIIGIIELHRDYSAISKSFKNIKNLLEGGVV</sequence>
<comment type="caution">
    <text evidence="2">The sequence shown here is derived from an EMBL/GenBank/DDBJ whole genome shotgun (WGS) entry which is preliminary data.</text>
</comment>
<protein>
    <recommendedName>
        <fullName evidence="1">Xylose isomerase-like TIM barrel domain-containing protein</fullName>
    </recommendedName>
</protein>